<reference evidence="1" key="1">
    <citation type="journal article" date="2015" name="Nature">
        <title>Complex archaea that bridge the gap between prokaryotes and eukaryotes.</title>
        <authorList>
            <person name="Spang A."/>
            <person name="Saw J.H."/>
            <person name="Jorgensen S.L."/>
            <person name="Zaremba-Niedzwiedzka K."/>
            <person name="Martijn J."/>
            <person name="Lind A.E."/>
            <person name="van Eijk R."/>
            <person name="Schleper C."/>
            <person name="Guy L."/>
            <person name="Ettema T.J."/>
        </authorList>
    </citation>
    <scope>NUCLEOTIDE SEQUENCE</scope>
</reference>
<protein>
    <submittedName>
        <fullName evidence="1">Uncharacterized protein</fullName>
    </submittedName>
</protein>
<evidence type="ECO:0000313" key="1">
    <source>
        <dbReference type="EMBL" id="KKN68465.1"/>
    </source>
</evidence>
<dbReference type="AlphaFoldDB" id="A0A0F9SHR1"/>
<comment type="caution">
    <text evidence="1">The sequence shown here is derived from an EMBL/GenBank/DDBJ whole genome shotgun (WGS) entry which is preliminary data.</text>
</comment>
<sequence length="76" mass="8711">MKKWTLPDWMKPYVCLLSNVQTEEDVERLMNNHTATVFENAPLALICVSLKSQVTLLNRLQDRGLLLLDSALEDHS</sequence>
<organism evidence="1">
    <name type="scientific">marine sediment metagenome</name>
    <dbReference type="NCBI Taxonomy" id="412755"/>
    <lineage>
        <taxon>unclassified sequences</taxon>
        <taxon>metagenomes</taxon>
        <taxon>ecological metagenomes</taxon>
    </lineage>
</organism>
<dbReference type="EMBL" id="LAZR01000448">
    <property type="protein sequence ID" value="KKN68465.1"/>
    <property type="molecule type" value="Genomic_DNA"/>
</dbReference>
<proteinExistence type="predicted"/>
<name>A0A0F9SHR1_9ZZZZ</name>
<accession>A0A0F9SHR1</accession>
<gene>
    <name evidence="1" type="ORF">LCGC14_0451010</name>
</gene>